<organism evidence="18 19">
    <name type="scientific">Polistes dominula</name>
    <name type="common">European paper wasp</name>
    <name type="synonym">Vespa dominula</name>
    <dbReference type="NCBI Taxonomy" id="743375"/>
    <lineage>
        <taxon>Eukaryota</taxon>
        <taxon>Metazoa</taxon>
        <taxon>Ecdysozoa</taxon>
        <taxon>Arthropoda</taxon>
        <taxon>Hexapoda</taxon>
        <taxon>Insecta</taxon>
        <taxon>Pterygota</taxon>
        <taxon>Neoptera</taxon>
        <taxon>Endopterygota</taxon>
        <taxon>Hymenoptera</taxon>
        <taxon>Apocrita</taxon>
        <taxon>Aculeata</taxon>
        <taxon>Vespoidea</taxon>
        <taxon>Vespidae</taxon>
        <taxon>Polistinae</taxon>
        <taxon>Polistini</taxon>
        <taxon>Polistes</taxon>
    </lineage>
</organism>
<name>A0ABM1I2C8_POLDO</name>
<comment type="similarity">
    <text evidence="3 17">Belongs to the glycosyltransferase 13 family.</text>
</comment>
<accession>A0ABM1I2C8</accession>
<evidence type="ECO:0000256" key="11">
    <source>
        <dbReference type="ARBA" id="ARBA00023136"/>
    </source>
</evidence>
<keyword evidence="5" id="KW-0808">Transferase</keyword>
<evidence type="ECO:0000256" key="15">
    <source>
        <dbReference type="ARBA" id="ARBA00041712"/>
    </source>
</evidence>
<dbReference type="PANTHER" id="PTHR10468">
    <property type="entry name" value="PROTEIN O-LINKED-MANNOSE BETA-1,2-N-ACETYLGLUCOSAMINYLTRANSFERASE 1/ALPHA-1,3-MANNOSYL-GLYCOPROTEIN 2-BETA-N-ACETYLGLUCOSAMINYLTRANSFERASE"/>
    <property type="match status" value="1"/>
</dbReference>
<reference evidence="19" key="1">
    <citation type="submission" date="2025-08" db="UniProtKB">
        <authorList>
            <consortium name="RefSeq"/>
        </authorList>
    </citation>
    <scope>IDENTIFICATION</scope>
    <source>
        <tissue evidence="19">Whole body</tissue>
    </source>
</reference>
<evidence type="ECO:0000256" key="6">
    <source>
        <dbReference type="ARBA" id="ARBA00022692"/>
    </source>
</evidence>
<keyword evidence="9 17" id="KW-1133">Transmembrane helix</keyword>
<evidence type="ECO:0000313" key="18">
    <source>
        <dbReference type="Proteomes" id="UP000694924"/>
    </source>
</evidence>
<dbReference type="Gene3D" id="3.90.550.10">
    <property type="entry name" value="Spore Coat Polysaccharide Biosynthesis Protein SpsA, Chain A"/>
    <property type="match status" value="1"/>
</dbReference>
<evidence type="ECO:0000256" key="12">
    <source>
        <dbReference type="ARBA" id="ARBA00023211"/>
    </source>
</evidence>
<dbReference type="EC" id="2.4.1.101" evidence="14 17"/>
<evidence type="ECO:0000256" key="4">
    <source>
        <dbReference type="ARBA" id="ARBA00022676"/>
    </source>
</evidence>
<dbReference type="InterPro" id="IPR029044">
    <property type="entry name" value="Nucleotide-diphossugar_trans"/>
</dbReference>
<dbReference type="Pfam" id="PF03071">
    <property type="entry name" value="GNT-I"/>
    <property type="match status" value="1"/>
</dbReference>
<comment type="subcellular location">
    <subcellularLocation>
        <location evidence="1 17">Golgi apparatus membrane</location>
        <topology evidence="1 17">Single-pass type II membrane protein</topology>
    </subcellularLocation>
</comment>
<feature type="transmembrane region" description="Helical" evidence="17">
    <location>
        <begin position="6"/>
        <end position="25"/>
    </location>
</feature>
<evidence type="ECO:0000256" key="9">
    <source>
        <dbReference type="ARBA" id="ARBA00022989"/>
    </source>
</evidence>
<keyword evidence="7 17" id="KW-0479">Metal-binding</keyword>
<evidence type="ECO:0000256" key="1">
    <source>
        <dbReference type="ARBA" id="ARBA00004323"/>
    </source>
</evidence>
<dbReference type="CDD" id="cd02514">
    <property type="entry name" value="GT13_GLCNAC-TI"/>
    <property type="match status" value="1"/>
</dbReference>
<keyword evidence="18" id="KW-1185">Reference proteome</keyword>
<keyword evidence="10 17" id="KW-0333">Golgi apparatus</keyword>
<keyword evidence="6 17" id="KW-0812">Transmembrane</keyword>
<dbReference type="InterPro" id="IPR052261">
    <property type="entry name" value="Glycosyltransferase_13"/>
</dbReference>
<evidence type="ECO:0000256" key="3">
    <source>
        <dbReference type="ARBA" id="ARBA00006492"/>
    </source>
</evidence>
<evidence type="ECO:0000256" key="16">
    <source>
        <dbReference type="ARBA" id="ARBA00049421"/>
    </source>
</evidence>
<dbReference type="Gene3D" id="3.10.180.20">
    <property type="entry name" value="N-Acetylglucosaminyltransferase I, Domain 2"/>
    <property type="match status" value="1"/>
</dbReference>
<dbReference type="GeneID" id="107065301"/>
<evidence type="ECO:0000256" key="17">
    <source>
        <dbReference type="RuleBase" id="RU368119"/>
    </source>
</evidence>
<evidence type="ECO:0000256" key="2">
    <source>
        <dbReference type="ARBA" id="ARBA00004922"/>
    </source>
</evidence>
<protein>
    <recommendedName>
        <fullName evidence="14 17">Alpha-1,3-mannosyl-glycoprotein 2-beta-N-acetylglucosaminyltransferase</fullName>
        <shortName evidence="17">GNT-I</shortName>
        <shortName evidence="17">GlcNAc-T I</shortName>
        <ecNumber evidence="14 17">2.4.1.101</ecNumber>
    </recommendedName>
    <alternativeName>
        <fullName evidence="15 17">N-glycosyl-oligosaccharide-glycoprotein N-acetylglucosaminyltransferase I</fullName>
    </alternativeName>
</protein>
<comment type="pathway">
    <text evidence="2 17">Protein modification; protein glycosylation.</text>
</comment>
<evidence type="ECO:0000256" key="10">
    <source>
        <dbReference type="ARBA" id="ARBA00023034"/>
    </source>
</evidence>
<sequence length="476" mass="55839">MRNRSVGIIFGSLVLWGVITYFLFLDQPSSKDHGKQYKISKQITKLEERLKHQIAINHEFFQNFEETRKKLKEKFSIARPEITIPNINQLHKINVEKVFEKNVDTEKRTDSKDFQYSTKTEEIMKLKKSLPNGDPIIAVLVFSCNRITVQRCLDQLIKLRPSALQFPIVVSQDCEHEQTAEVIAKYGDQILHIRQPDQSDIDIPPKEKKFKGYFKIARHYGWALNQIFFELGYETAIVVEDDLDIAPDFFEYFLGTYPLLVSDRSLWCVSAWNDNGKSGLVDEHAPHLLYRTDFFPGLGWMLTRQLWQELAPKWPKSYWDDWIRQPEQRKNRACIRPEISRTRTFGKIGVSNGLFFEKHLKFIKLNEKPVPFTKMNLTYLLKDNYDVSFMNEVYNSKVITYSELKHGHATTPSPVRILYYSRQLYKNTAKMLGLMDDFKSGVPRTGYRGVVTFFYNGRRVHLAPAMNWNGYDITWS</sequence>
<keyword evidence="12 17" id="KW-0464">Manganese</keyword>
<proteinExistence type="inferred from homology"/>
<evidence type="ECO:0000256" key="14">
    <source>
        <dbReference type="ARBA" id="ARBA00038949"/>
    </source>
</evidence>
<dbReference type="PANTHER" id="PTHR10468:SF0">
    <property type="entry name" value="ALPHA-1,3-MANNOSYL-GLYCOPROTEIN 2-BETA-N-ACETYLGLUCOSAMINYLTRANSFERASE"/>
    <property type="match status" value="1"/>
</dbReference>
<evidence type="ECO:0000256" key="13">
    <source>
        <dbReference type="ARBA" id="ARBA00037706"/>
    </source>
</evidence>
<keyword evidence="4 17" id="KW-0328">Glycosyltransferase</keyword>
<comment type="catalytic activity">
    <reaction evidence="16 17">
        <text>N(4)-(alpha-D-Man-(1-&gt;3)-[alpha-D-Man-(1-&gt;3)-[alpha-D-Man-(1-&gt;6)]-alpha-D-Man-(1-&gt;6)]-beta-D-Man-(1-&gt;4)-beta-D-GlcNAc-(1-&gt;4)-beta-D-GlcNAc)-L-asparaginyl-[protein] (N-glucan mannose isomer 5A1,2) + UDP-N-acetyl-alpha-D-glucosamine = N(4)-{beta-D-GlcNAc-(1-&gt;2)-alpha-D-Man-(1-&gt;3)-[alpha-D-Man-(1-&gt;3)-[alpha-D-Man-(1-&gt;6)]-alpha-D-Man-(1-&gt;6)]-beta-D-Man-(1-&gt;4)-beta-D-GlcNAc-(1-&gt;4)-beta-D-GlcNAc}-L-asparaginyl-[protein] + UDP + H(+)</text>
        <dbReference type="Rhea" id="RHEA:11456"/>
        <dbReference type="Rhea" id="RHEA-COMP:14367"/>
        <dbReference type="Rhea" id="RHEA-COMP:14368"/>
        <dbReference type="ChEBI" id="CHEBI:15378"/>
        <dbReference type="ChEBI" id="CHEBI:57705"/>
        <dbReference type="ChEBI" id="CHEBI:58223"/>
        <dbReference type="ChEBI" id="CHEBI:59087"/>
        <dbReference type="ChEBI" id="CHEBI:60625"/>
        <dbReference type="EC" id="2.4.1.101"/>
    </reaction>
</comment>
<evidence type="ECO:0000256" key="5">
    <source>
        <dbReference type="ARBA" id="ARBA00022679"/>
    </source>
</evidence>
<keyword evidence="11 17" id="KW-0472">Membrane</keyword>
<comment type="cofactor">
    <cofactor evidence="17">
        <name>Mn(2+)</name>
        <dbReference type="ChEBI" id="CHEBI:29035"/>
    </cofactor>
    <text evidence="17">The cofactor is mostly bound to the substrate.</text>
</comment>
<evidence type="ECO:0000313" key="19">
    <source>
        <dbReference type="RefSeq" id="XP_015174365.1"/>
    </source>
</evidence>
<evidence type="ECO:0000256" key="8">
    <source>
        <dbReference type="ARBA" id="ARBA00022968"/>
    </source>
</evidence>
<keyword evidence="8 17" id="KW-0735">Signal-anchor</keyword>
<gene>
    <name evidence="19" type="primary">LOC107065301</name>
</gene>
<dbReference type="RefSeq" id="XP_015174365.1">
    <property type="nucleotide sequence ID" value="XM_015318879.1"/>
</dbReference>
<dbReference type="SUPFAM" id="SSF53448">
    <property type="entry name" value="Nucleotide-diphospho-sugar transferases"/>
    <property type="match status" value="1"/>
</dbReference>
<evidence type="ECO:0000256" key="7">
    <source>
        <dbReference type="ARBA" id="ARBA00022723"/>
    </source>
</evidence>
<comment type="function">
    <text evidence="13 17">Initiates complex N-linked carbohydrate formation. Essential for the conversion of high-mannose to hybrid and complex N-glycans.</text>
</comment>
<dbReference type="Proteomes" id="UP000694924">
    <property type="component" value="Unplaced"/>
</dbReference>
<dbReference type="InterPro" id="IPR004139">
    <property type="entry name" value="Glyco_trans_13"/>
</dbReference>